<comment type="catalytic activity">
    <reaction evidence="10">
        <text>L-threonyl-[protein] + ATP = O-phospho-L-threonyl-[protein] + ADP + H(+)</text>
        <dbReference type="Rhea" id="RHEA:46608"/>
        <dbReference type="Rhea" id="RHEA-COMP:11060"/>
        <dbReference type="Rhea" id="RHEA-COMP:11605"/>
        <dbReference type="ChEBI" id="CHEBI:15378"/>
        <dbReference type="ChEBI" id="CHEBI:30013"/>
        <dbReference type="ChEBI" id="CHEBI:30616"/>
        <dbReference type="ChEBI" id="CHEBI:61977"/>
        <dbReference type="ChEBI" id="CHEBI:456216"/>
        <dbReference type="EC" id="2.7.11.17"/>
    </reaction>
</comment>
<evidence type="ECO:0000256" key="11">
    <source>
        <dbReference type="ARBA" id="ARBA00047430"/>
    </source>
</evidence>
<evidence type="ECO:0000256" key="9">
    <source>
        <dbReference type="ARBA" id="ARBA00022860"/>
    </source>
</evidence>
<keyword evidence="7" id="KW-0418">Kinase</keyword>
<reference key="2">
    <citation type="submission" date="2011-08" db="EMBL/GenBank/DDBJ databases">
        <title>Genome sequence of Naumovozyma castellii.</title>
        <authorList>
            <person name="Gordon J.L."/>
            <person name="Armisen D."/>
            <person name="Proux-Wera E."/>
            <person name="OhEigeartaigh S.S."/>
            <person name="Byrne K.P."/>
            <person name="Wolfe K.H."/>
        </authorList>
    </citation>
    <scope>NUCLEOTIDE SEQUENCE</scope>
    <source>
        <strain>Type strain:CBS 4309</strain>
    </source>
</reference>
<keyword evidence="16" id="KW-1185">Reference proteome</keyword>
<dbReference type="STRING" id="1064592.G0VEU9"/>
<protein>
    <recommendedName>
        <fullName evidence="2">calcium/calmodulin-dependent protein kinase</fullName>
        <ecNumber evidence="2">2.7.11.17</ecNumber>
    </recommendedName>
</protein>
<dbReference type="OrthoDB" id="40902at2759"/>
<dbReference type="CDD" id="cd05117">
    <property type="entry name" value="STKc_CAMK"/>
    <property type="match status" value="1"/>
</dbReference>
<evidence type="ECO:0000259" key="14">
    <source>
        <dbReference type="PROSITE" id="PS50011"/>
    </source>
</evidence>
<comment type="similarity">
    <text evidence="1">Belongs to the protein kinase superfamily. CAMK Ser/Thr protein kinase family. CaMK subfamily.</text>
</comment>
<keyword evidence="8 12" id="KW-0067">ATP-binding</keyword>
<dbReference type="SMART" id="SM00220">
    <property type="entry name" value="S_TKc"/>
    <property type="match status" value="1"/>
</dbReference>
<keyword evidence="5" id="KW-0808">Transferase</keyword>
<name>G0VEU9_NAUCA</name>
<dbReference type="EC" id="2.7.11.17" evidence="2"/>
<evidence type="ECO:0000256" key="2">
    <source>
        <dbReference type="ARBA" id="ARBA00012434"/>
    </source>
</evidence>
<dbReference type="GO" id="GO:0005737">
    <property type="term" value="C:cytoplasm"/>
    <property type="evidence" value="ECO:0007669"/>
    <property type="project" value="EnsemblFungi"/>
</dbReference>
<dbReference type="Gene3D" id="1.10.510.10">
    <property type="entry name" value="Transferase(Phosphotransferase) domain 1"/>
    <property type="match status" value="1"/>
</dbReference>
<dbReference type="FunFam" id="3.30.200.20:FF:000042">
    <property type="entry name" value="Aurora kinase A"/>
    <property type="match status" value="1"/>
</dbReference>
<dbReference type="InterPro" id="IPR000719">
    <property type="entry name" value="Prot_kinase_dom"/>
</dbReference>
<dbReference type="Pfam" id="PF00069">
    <property type="entry name" value="Pkinase"/>
    <property type="match status" value="1"/>
</dbReference>
<dbReference type="PANTHER" id="PTHR24347">
    <property type="entry name" value="SERINE/THREONINE-PROTEIN KINASE"/>
    <property type="match status" value="1"/>
</dbReference>
<evidence type="ECO:0000256" key="7">
    <source>
        <dbReference type="ARBA" id="ARBA00022777"/>
    </source>
</evidence>
<gene>
    <name evidence="15" type="primary">NCAS0D00630</name>
    <name evidence="15" type="ordered locus">NCAS_0D00630</name>
</gene>
<dbReference type="GeneID" id="96903253"/>
<dbReference type="EMBL" id="HE576755">
    <property type="protein sequence ID" value="CCC69644.1"/>
    <property type="molecule type" value="Genomic_DNA"/>
</dbReference>
<proteinExistence type="inferred from homology"/>
<feature type="binding site" evidence="12">
    <location>
        <position position="56"/>
    </location>
    <ligand>
        <name>ATP</name>
        <dbReference type="ChEBI" id="CHEBI:30616"/>
    </ligand>
</feature>
<dbReference type="GO" id="GO:0007165">
    <property type="term" value="P:signal transduction"/>
    <property type="evidence" value="ECO:0007669"/>
    <property type="project" value="EnsemblFungi"/>
</dbReference>
<reference evidence="15 16" key="1">
    <citation type="journal article" date="2011" name="Proc. Natl. Acad. Sci. U.S.A.">
        <title>Evolutionary erosion of yeast sex chromosomes by mating-type switching accidents.</title>
        <authorList>
            <person name="Gordon J.L."/>
            <person name="Armisen D."/>
            <person name="Proux-Wera E."/>
            <person name="Oheigeartaigh S.S."/>
            <person name="Byrne K.P."/>
            <person name="Wolfe K.H."/>
        </authorList>
    </citation>
    <scope>NUCLEOTIDE SEQUENCE [LARGE SCALE GENOMIC DNA]</scope>
    <source>
        <strain evidence="16">ATCC 76901 / BCRC 22586 / CBS 4309 / NBRC 1992 / NRRL Y-12630</strain>
    </source>
</reference>
<sequence length="427" mass="48249">MNELEDPSVVSLESFSLFPSKVTKSDYEFGKTLGAGSFGVVREATKKSNNEEVAIKILLKKALEGNQVQLQMLYDELTILKKLHHPNIVEFKNWFETDDKIYIVTQLATGGELFDRIIKKGRFSEDDAVKILIQILSAVEYIHSRDIVHRDLKPENLLYLTEKEDSELVIADFGIAKELKKGEQLIFKAAGSLGYVAPEVLTVDGHGKPCDIWSIGVITYTLLSGYAAFVAETVEGFLDECTSGDYPVKFHKPYWDNISDDAKNFILKALDLNPQKRPTATELLDDPWITSKVCRNADLLPSFKERFDARKKFRDAVEIVKLNNRIRKLRQLYCLGSESDSDLRSNSAVNISNDTLEADLDEKLKLCAISNQDRTLTEQEKLKKSVLTQNAFAQIVKAATKNKQKIYDYRTSHPATPVDNSKENVID</sequence>
<dbReference type="HOGENOM" id="CLU_000288_63_0_1"/>
<dbReference type="PROSITE" id="PS50011">
    <property type="entry name" value="PROTEIN_KINASE_DOM"/>
    <property type="match status" value="1"/>
</dbReference>
<dbReference type="InParanoid" id="G0VEU9"/>
<evidence type="ECO:0000256" key="3">
    <source>
        <dbReference type="ARBA" id="ARBA00022527"/>
    </source>
</evidence>
<comment type="catalytic activity">
    <reaction evidence="11">
        <text>L-seryl-[protein] + ATP = O-phospho-L-seryl-[protein] + ADP + H(+)</text>
        <dbReference type="Rhea" id="RHEA:17989"/>
        <dbReference type="Rhea" id="RHEA-COMP:9863"/>
        <dbReference type="Rhea" id="RHEA-COMP:11604"/>
        <dbReference type="ChEBI" id="CHEBI:15378"/>
        <dbReference type="ChEBI" id="CHEBI:29999"/>
        <dbReference type="ChEBI" id="CHEBI:30616"/>
        <dbReference type="ChEBI" id="CHEBI:83421"/>
        <dbReference type="ChEBI" id="CHEBI:456216"/>
        <dbReference type="EC" id="2.7.11.17"/>
    </reaction>
</comment>
<evidence type="ECO:0000256" key="12">
    <source>
        <dbReference type="PROSITE-ProRule" id="PRU10141"/>
    </source>
</evidence>
<dbReference type="KEGG" id="ncs:NCAS_0D00630"/>
<evidence type="ECO:0000256" key="1">
    <source>
        <dbReference type="ARBA" id="ARBA00005354"/>
    </source>
</evidence>
<evidence type="ECO:0000256" key="10">
    <source>
        <dbReference type="ARBA" id="ARBA00047307"/>
    </source>
</evidence>
<dbReference type="PROSITE" id="PS00108">
    <property type="entry name" value="PROTEIN_KINASE_ST"/>
    <property type="match status" value="1"/>
</dbReference>
<dbReference type="InterPro" id="IPR008271">
    <property type="entry name" value="Ser/Thr_kinase_AS"/>
</dbReference>
<dbReference type="SUPFAM" id="SSF56112">
    <property type="entry name" value="Protein kinase-like (PK-like)"/>
    <property type="match status" value="1"/>
</dbReference>
<evidence type="ECO:0000256" key="8">
    <source>
        <dbReference type="ARBA" id="ARBA00022840"/>
    </source>
</evidence>
<dbReference type="eggNOG" id="KOG0032">
    <property type="taxonomic scope" value="Eukaryota"/>
</dbReference>
<evidence type="ECO:0000256" key="5">
    <source>
        <dbReference type="ARBA" id="ARBA00022679"/>
    </source>
</evidence>
<dbReference type="RefSeq" id="XP_003676008.1">
    <property type="nucleotide sequence ID" value="XM_003675960.1"/>
</dbReference>
<dbReference type="GO" id="GO:0005524">
    <property type="term" value="F:ATP binding"/>
    <property type="evidence" value="ECO:0007669"/>
    <property type="project" value="UniProtKB-UniRule"/>
</dbReference>
<dbReference type="GO" id="GO:0004683">
    <property type="term" value="F:calcium/calmodulin-dependent protein kinase activity"/>
    <property type="evidence" value="ECO:0007669"/>
    <property type="project" value="UniProtKB-EC"/>
</dbReference>
<feature type="domain" description="Protein kinase" evidence="14">
    <location>
        <begin position="27"/>
        <end position="289"/>
    </location>
</feature>
<keyword evidence="6 12" id="KW-0547">Nucleotide-binding</keyword>
<evidence type="ECO:0000256" key="6">
    <source>
        <dbReference type="ARBA" id="ARBA00022741"/>
    </source>
</evidence>
<organism evidence="15 16">
    <name type="scientific">Naumovozyma castellii</name>
    <name type="common">Yeast</name>
    <name type="synonym">Saccharomyces castellii</name>
    <dbReference type="NCBI Taxonomy" id="27288"/>
    <lineage>
        <taxon>Eukaryota</taxon>
        <taxon>Fungi</taxon>
        <taxon>Dikarya</taxon>
        <taxon>Ascomycota</taxon>
        <taxon>Saccharomycotina</taxon>
        <taxon>Saccharomycetes</taxon>
        <taxon>Saccharomycetales</taxon>
        <taxon>Saccharomycetaceae</taxon>
        <taxon>Naumovozyma</taxon>
    </lineage>
</organism>
<keyword evidence="3 13" id="KW-0723">Serine/threonine-protein kinase</keyword>
<dbReference type="PROSITE" id="PS00107">
    <property type="entry name" value="PROTEIN_KINASE_ATP"/>
    <property type="match status" value="1"/>
</dbReference>
<evidence type="ECO:0000313" key="16">
    <source>
        <dbReference type="Proteomes" id="UP000001640"/>
    </source>
</evidence>
<dbReference type="FunFam" id="1.10.510.10:FF:000449">
    <property type="entry name" value="Calcium/calmodulin-dependent protein kinase"/>
    <property type="match status" value="1"/>
</dbReference>
<dbReference type="InterPro" id="IPR017441">
    <property type="entry name" value="Protein_kinase_ATP_BS"/>
</dbReference>
<dbReference type="Proteomes" id="UP000001640">
    <property type="component" value="Chromosome 4"/>
</dbReference>
<dbReference type="GO" id="GO:0005516">
    <property type="term" value="F:calmodulin binding"/>
    <property type="evidence" value="ECO:0007669"/>
    <property type="project" value="UniProtKB-KW"/>
</dbReference>
<keyword evidence="4" id="KW-0597">Phosphoprotein</keyword>
<dbReference type="InterPro" id="IPR011009">
    <property type="entry name" value="Kinase-like_dom_sf"/>
</dbReference>
<accession>G0VEU9</accession>
<evidence type="ECO:0000256" key="4">
    <source>
        <dbReference type="ARBA" id="ARBA00022553"/>
    </source>
</evidence>
<evidence type="ECO:0000313" key="15">
    <source>
        <dbReference type="EMBL" id="CCC69644.1"/>
    </source>
</evidence>
<keyword evidence="9" id="KW-0112">Calmodulin-binding</keyword>
<dbReference type="OMA" id="HERKICH"/>
<dbReference type="AlphaFoldDB" id="G0VEU9"/>
<evidence type="ECO:0000256" key="13">
    <source>
        <dbReference type="RuleBase" id="RU000304"/>
    </source>
</evidence>